<dbReference type="Gene3D" id="1.10.287.70">
    <property type="match status" value="1"/>
</dbReference>
<dbReference type="AlphaFoldDB" id="A0A858R327"/>
<dbReference type="InterPro" id="IPR036291">
    <property type="entry name" value="NAD(P)-bd_dom_sf"/>
</dbReference>
<dbReference type="SUPFAM" id="SSF51735">
    <property type="entry name" value="NAD(P)-binding Rossmann-fold domains"/>
    <property type="match status" value="1"/>
</dbReference>
<gene>
    <name evidence="3" type="ORF">HHL28_00500</name>
</gene>
<dbReference type="EMBL" id="CP051775">
    <property type="protein sequence ID" value="QJE71794.1"/>
    <property type="molecule type" value="Genomic_DNA"/>
</dbReference>
<keyword evidence="4" id="KW-1185">Reference proteome</keyword>
<keyword evidence="3" id="KW-0407">Ion channel</keyword>
<organism evidence="3 4">
    <name type="scientific">Aerophototrophica crusticola</name>
    <dbReference type="NCBI Taxonomy" id="1709002"/>
    <lineage>
        <taxon>Bacteria</taxon>
        <taxon>Pseudomonadati</taxon>
        <taxon>Pseudomonadota</taxon>
        <taxon>Alphaproteobacteria</taxon>
        <taxon>Rhodospirillales</taxon>
        <taxon>Rhodospirillaceae</taxon>
        <taxon>Aerophototrophica</taxon>
    </lineage>
</organism>
<dbReference type="SUPFAM" id="SSF81324">
    <property type="entry name" value="Voltage-gated potassium channels"/>
    <property type="match status" value="1"/>
</dbReference>
<keyword evidence="3" id="KW-0406">Ion transport</keyword>
<feature type="domain" description="Potassium channel" evidence="2">
    <location>
        <begin position="41"/>
        <end position="100"/>
    </location>
</feature>
<dbReference type="Pfam" id="PF07885">
    <property type="entry name" value="Ion_trans_2"/>
    <property type="match status" value="1"/>
</dbReference>
<dbReference type="Proteomes" id="UP000501891">
    <property type="component" value="Chromosome"/>
</dbReference>
<dbReference type="Gene3D" id="3.40.50.720">
    <property type="entry name" value="NAD(P)-binding Rossmann-like Domain"/>
    <property type="match status" value="1"/>
</dbReference>
<dbReference type="PANTHER" id="PTHR43833">
    <property type="entry name" value="POTASSIUM CHANNEL PROTEIN 2-RELATED-RELATED"/>
    <property type="match status" value="1"/>
</dbReference>
<evidence type="ECO:0000256" key="1">
    <source>
        <dbReference type="SAM" id="Phobius"/>
    </source>
</evidence>
<accession>A0A858R327</accession>
<dbReference type="KEGG" id="acru:HHL28_00500"/>
<protein>
    <submittedName>
        <fullName evidence="3">Two pore domain potassium channel family protein</fullName>
    </submittedName>
</protein>
<reference evidence="3" key="1">
    <citation type="submission" date="2020-04" db="EMBL/GenBank/DDBJ databases">
        <title>A desert anoxygenic phototrophic bacterium fixes CO2 using RubisCO under aerobic conditions.</title>
        <authorList>
            <person name="Tang K."/>
        </authorList>
    </citation>
    <scope>NUCLEOTIDE SEQUENCE [LARGE SCALE GENOMIC DNA]</scope>
    <source>
        <strain evidence="3">MIMtkB3</strain>
    </source>
</reference>
<dbReference type="InterPro" id="IPR050721">
    <property type="entry name" value="Trk_Ktr_HKT_K-transport"/>
</dbReference>
<feature type="transmembrane region" description="Helical" evidence="1">
    <location>
        <begin position="84"/>
        <end position="106"/>
    </location>
</feature>
<keyword evidence="3" id="KW-0813">Transport</keyword>
<proteinExistence type="predicted"/>
<feature type="transmembrane region" description="Helical" evidence="1">
    <location>
        <begin position="31"/>
        <end position="51"/>
    </location>
</feature>
<dbReference type="PANTHER" id="PTHR43833:SF9">
    <property type="entry name" value="POTASSIUM CHANNEL PROTEIN YUGO-RELATED"/>
    <property type="match status" value="1"/>
</dbReference>
<keyword evidence="1" id="KW-0812">Transmembrane</keyword>
<evidence type="ECO:0000313" key="4">
    <source>
        <dbReference type="Proteomes" id="UP000501891"/>
    </source>
</evidence>
<dbReference type="GO" id="GO:0034220">
    <property type="term" value="P:monoatomic ion transmembrane transport"/>
    <property type="evidence" value="ECO:0007669"/>
    <property type="project" value="UniProtKB-KW"/>
</dbReference>
<keyword evidence="1" id="KW-0472">Membrane</keyword>
<evidence type="ECO:0000313" key="3">
    <source>
        <dbReference type="EMBL" id="QJE71794.1"/>
    </source>
</evidence>
<evidence type="ECO:0000259" key="2">
    <source>
        <dbReference type="Pfam" id="PF07885"/>
    </source>
</evidence>
<sequence length="367" mass="40064">MANRLYGLLNLHRRQKRRALRGLWGPRRRPWVLPAYLAAIFALHVAAMMVLEGMTLVEGIWLTATTVVTVGYGDLSAKTPEGRLATMALMYVGAIFVVAVAINNWLDAKADRAERKARGTWRWDLTDHLLIIGTPDRDAEEFFCRLARQVRHARGWEETPIQLLTAAYKAGLPSPLRDLGVVHRHGRGGNMGELAECDAVGARGVIVLAGSETDAASDAVSFDLIDRLREAGYKGPIVAECVDDANRLRLARAGATSLLRPMRGFPEALTRALFAPGAEAVIENLFTAEGDECLLVPLPKPCRARWGDVVARLVVGDVGTPIAYRDPNGRVSTNPPGTREVEIAGLYVIVHDVQEETVREKVAALVG</sequence>
<name>A0A858R327_9PROT</name>
<dbReference type="InterPro" id="IPR013099">
    <property type="entry name" value="K_chnl_dom"/>
</dbReference>
<keyword evidence="1" id="KW-1133">Transmembrane helix</keyword>